<dbReference type="GO" id="GO:0000155">
    <property type="term" value="F:phosphorelay sensor kinase activity"/>
    <property type="evidence" value="ECO:0007669"/>
    <property type="project" value="InterPro"/>
</dbReference>
<dbReference type="InterPro" id="IPR003594">
    <property type="entry name" value="HATPase_dom"/>
</dbReference>
<organism evidence="12 13">
    <name type="scientific">Chondromyces apiculatus DSM 436</name>
    <dbReference type="NCBI Taxonomy" id="1192034"/>
    <lineage>
        <taxon>Bacteria</taxon>
        <taxon>Pseudomonadati</taxon>
        <taxon>Myxococcota</taxon>
        <taxon>Polyangia</taxon>
        <taxon>Polyangiales</taxon>
        <taxon>Polyangiaceae</taxon>
        <taxon>Chondromyces</taxon>
    </lineage>
</organism>
<dbReference type="InterPro" id="IPR036890">
    <property type="entry name" value="HATPase_C_sf"/>
</dbReference>
<gene>
    <name evidence="12" type="ORF">CAP_0525</name>
</gene>
<dbReference type="PROSITE" id="PS50885">
    <property type="entry name" value="HAMP"/>
    <property type="match status" value="1"/>
</dbReference>
<keyword evidence="4" id="KW-1003">Cell membrane</keyword>
<dbReference type="RefSeq" id="WP_081865780.1">
    <property type="nucleotide sequence ID" value="NZ_ASRX01000108.1"/>
</dbReference>
<evidence type="ECO:0000256" key="7">
    <source>
        <dbReference type="ARBA" id="ARBA00022741"/>
    </source>
</evidence>
<dbReference type="Gene3D" id="1.10.287.130">
    <property type="match status" value="1"/>
</dbReference>
<dbReference type="Proteomes" id="UP000019678">
    <property type="component" value="Unassembled WGS sequence"/>
</dbReference>
<proteinExistence type="predicted"/>
<dbReference type="GO" id="GO:0005524">
    <property type="term" value="F:ATP binding"/>
    <property type="evidence" value="ECO:0007669"/>
    <property type="project" value="UniProtKB-KW"/>
</dbReference>
<dbReference type="PANTHER" id="PTHR44936:SF10">
    <property type="entry name" value="SENSOR PROTEIN RSTB"/>
    <property type="match status" value="1"/>
</dbReference>
<evidence type="ECO:0000256" key="2">
    <source>
        <dbReference type="ARBA" id="ARBA00004651"/>
    </source>
</evidence>
<evidence type="ECO:0000256" key="3">
    <source>
        <dbReference type="ARBA" id="ARBA00012438"/>
    </source>
</evidence>
<dbReference type="PANTHER" id="PTHR44936">
    <property type="entry name" value="SENSOR PROTEIN CREC"/>
    <property type="match status" value="1"/>
</dbReference>
<dbReference type="STRING" id="1192034.CAP_0525"/>
<keyword evidence="7" id="KW-0547">Nucleotide-binding</keyword>
<dbReference type="eggNOG" id="COG2205">
    <property type="taxonomic scope" value="Bacteria"/>
</dbReference>
<dbReference type="EMBL" id="ASRX01000108">
    <property type="protein sequence ID" value="EYF00491.1"/>
    <property type="molecule type" value="Genomic_DNA"/>
</dbReference>
<name>A0A017SW18_9BACT</name>
<comment type="catalytic activity">
    <reaction evidence="1">
        <text>ATP + protein L-histidine = ADP + protein N-phospho-L-histidine.</text>
        <dbReference type="EC" id="2.7.13.3"/>
    </reaction>
</comment>
<dbReference type="EC" id="2.7.13.3" evidence="3"/>
<dbReference type="PROSITE" id="PS50109">
    <property type="entry name" value="HIS_KIN"/>
    <property type="match status" value="1"/>
</dbReference>
<dbReference type="OrthoDB" id="5484264at2"/>
<dbReference type="InterPro" id="IPR003661">
    <property type="entry name" value="HisK_dim/P_dom"/>
</dbReference>
<dbReference type="SUPFAM" id="SSF55874">
    <property type="entry name" value="ATPase domain of HSP90 chaperone/DNA topoisomerase II/histidine kinase"/>
    <property type="match status" value="1"/>
</dbReference>
<feature type="domain" description="HAMP" evidence="11">
    <location>
        <begin position="198"/>
        <end position="250"/>
    </location>
</feature>
<dbReference type="SMART" id="SM00388">
    <property type="entry name" value="HisKA"/>
    <property type="match status" value="1"/>
</dbReference>
<feature type="domain" description="Histidine kinase" evidence="10">
    <location>
        <begin position="258"/>
        <end position="487"/>
    </location>
</feature>
<dbReference type="SMART" id="SM00387">
    <property type="entry name" value="HATPase_c"/>
    <property type="match status" value="1"/>
</dbReference>
<dbReference type="InterPro" id="IPR005467">
    <property type="entry name" value="His_kinase_dom"/>
</dbReference>
<dbReference type="CDD" id="cd00075">
    <property type="entry name" value="HATPase"/>
    <property type="match status" value="1"/>
</dbReference>
<reference evidence="12 13" key="1">
    <citation type="submission" date="2013-05" db="EMBL/GenBank/DDBJ databases">
        <title>Genome assembly of Chondromyces apiculatus DSM 436.</title>
        <authorList>
            <person name="Sharma G."/>
            <person name="Khatri I."/>
            <person name="Kaur C."/>
            <person name="Mayilraj S."/>
            <person name="Subramanian S."/>
        </authorList>
    </citation>
    <scope>NUCLEOTIDE SEQUENCE [LARGE SCALE GENOMIC DNA]</scope>
    <source>
        <strain evidence="12 13">DSM 436</strain>
    </source>
</reference>
<evidence type="ECO:0000256" key="6">
    <source>
        <dbReference type="ARBA" id="ARBA00022679"/>
    </source>
</evidence>
<dbReference type="InterPro" id="IPR036097">
    <property type="entry name" value="HisK_dim/P_sf"/>
</dbReference>
<evidence type="ECO:0000259" key="10">
    <source>
        <dbReference type="PROSITE" id="PS50109"/>
    </source>
</evidence>
<dbReference type="CDD" id="cd06225">
    <property type="entry name" value="HAMP"/>
    <property type="match status" value="1"/>
</dbReference>
<evidence type="ECO:0000256" key="8">
    <source>
        <dbReference type="ARBA" id="ARBA00022777"/>
    </source>
</evidence>
<keyword evidence="4" id="KW-0472">Membrane</keyword>
<dbReference type="SMART" id="SM00304">
    <property type="entry name" value="HAMP"/>
    <property type="match status" value="1"/>
</dbReference>
<dbReference type="Pfam" id="PF00512">
    <property type="entry name" value="HisKA"/>
    <property type="match status" value="1"/>
</dbReference>
<dbReference type="SUPFAM" id="SSF158472">
    <property type="entry name" value="HAMP domain-like"/>
    <property type="match status" value="1"/>
</dbReference>
<keyword evidence="13" id="KW-1185">Reference proteome</keyword>
<dbReference type="Gene3D" id="6.10.340.10">
    <property type="match status" value="1"/>
</dbReference>
<evidence type="ECO:0000256" key="9">
    <source>
        <dbReference type="ARBA" id="ARBA00022840"/>
    </source>
</evidence>
<dbReference type="InterPro" id="IPR050980">
    <property type="entry name" value="2C_sensor_his_kinase"/>
</dbReference>
<evidence type="ECO:0000256" key="1">
    <source>
        <dbReference type="ARBA" id="ARBA00000085"/>
    </source>
</evidence>
<keyword evidence="9" id="KW-0067">ATP-binding</keyword>
<dbReference type="PRINTS" id="PR00344">
    <property type="entry name" value="BCTRLSENSOR"/>
</dbReference>
<keyword evidence="6" id="KW-0808">Transferase</keyword>
<dbReference type="AlphaFoldDB" id="A0A017SW18"/>
<evidence type="ECO:0000256" key="4">
    <source>
        <dbReference type="ARBA" id="ARBA00022475"/>
    </source>
</evidence>
<keyword evidence="8" id="KW-0418">Kinase</keyword>
<comment type="subcellular location">
    <subcellularLocation>
        <location evidence="2">Cell membrane</location>
        <topology evidence="2">Multi-pass membrane protein</topology>
    </subcellularLocation>
</comment>
<sequence length="505" mass="53837">MRLLTRLVLSHSVLVLVMLGALAVVLGSLASLTSSVQALLGGETVSLRREATLHRAAWAVELAMRHGDDACAQGVPWDEVGSKLKQRLDALDAELDASPGRAGGTMSSAIEGYRRLARRVVAGGTCAVLVAQAIQTERERLDEQLTDAWIQRIFELHDALRAKEEDARSAGASGLSSGFAIALAACVLAAVLAHQIARTVTEPLAAIGSTAQRLGKGDFDAGAEVKGPAEVRDLGNEIEIMRRRLAEIETLKQGFLASVSHELRTPLTKIREALALLQDGVGGGSMTERQARILHIARVACEREIRMVTTLLDLSRLSAGTPIRLQAGSTIDDLIRNAVRDEEEEAREHGVKVEVEAPGDVPPCSLDVALVERAVANLLRNAISVSKAGQRVLLRRELVTDEGTPRPGPWVQISVSDEGPGVPAELRQTIFEEFMTQPVANSPKRVGIGLGLALSRKIARAHQGELELDEGTVGAGATFRLWLPLAVELTTADSPAALQPATALS</sequence>
<evidence type="ECO:0000259" key="11">
    <source>
        <dbReference type="PROSITE" id="PS50885"/>
    </source>
</evidence>
<evidence type="ECO:0000313" key="12">
    <source>
        <dbReference type="EMBL" id="EYF00491.1"/>
    </source>
</evidence>
<dbReference type="GO" id="GO:0005886">
    <property type="term" value="C:plasma membrane"/>
    <property type="evidence" value="ECO:0007669"/>
    <property type="project" value="UniProtKB-SubCell"/>
</dbReference>
<dbReference type="Pfam" id="PF02518">
    <property type="entry name" value="HATPase_c"/>
    <property type="match status" value="1"/>
</dbReference>
<dbReference type="Gene3D" id="3.30.565.10">
    <property type="entry name" value="Histidine kinase-like ATPase, C-terminal domain"/>
    <property type="match status" value="1"/>
</dbReference>
<dbReference type="InterPro" id="IPR003660">
    <property type="entry name" value="HAMP_dom"/>
</dbReference>
<evidence type="ECO:0000256" key="5">
    <source>
        <dbReference type="ARBA" id="ARBA00022553"/>
    </source>
</evidence>
<comment type="caution">
    <text evidence="12">The sequence shown here is derived from an EMBL/GenBank/DDBJ whole genome shotgun (WGS) entry which is preliminary data.</text>
</comment>
<accession>A0A017SW18</accession>
<dbReference type="CDD" id="cd00082">
    <property type="entry name" value="HisKA"/>
    <property type="match status" value="1"/>
</dbReference>
<protein>
    <recommendedName>
        <fullName evidence="3">histidine kinase</fullName>
        <ecNumber evidence="3">2.7.13.3</ecNumber>
    </recommendedName>
</protein>
<dbReference type="SUPFAM" id="SSF47384">
    <property type="entry name" value="Homodimeric domain of signal transducing histidine kinase"/>
    <property type="match status" value="1"/>
</dbReference>
<dbReference type="InterPro" id="IPR004358">
    <property type="entry name" value="Sig_transdc_His_kin-like_C"/>
</dbReference>
<evidence type="ECO:0000313" key="13">
    <source>
        <dbReference type="Proteomes" id="UP000019678"/>
    </source>
</evidence>
<keyword evidence="5" id="KW-0597">Phosphoprotein</keyword>
<dbReference type="Pfam" id="PF00672">
    <property type="entry name" value="HAMP"/>
    <property type="match status" value="1"/>
</dbReference>